<dbReference type="Proteomes" id="UP001210925">
    <property type="component" value="Unassembled WGS sequence"/>
</dbReference>
<protein>
    <submittedName>
        <fullName evidence="1">Uncharacterized protein</fullName>
    </submittedName>
</protein>
<proteinExistence type="predicted"/>
<organism evidence="1 2">
    <name type="scientific">Boothiomyces macroporosus</name>
    <dbReference type="NCBI Taxonomy" id="261099"/>
    <lineage>
        <taxon>Eukaryota</taxon>
        <taxon>Fungi</taxon>
        <taxon>Fungi incertae sedis</taxon>
        <taxon>Chytridiomycota</taxon>
        <taxon>Chytridiomycota incertae sedis</taxon>
        <taxon>Chytridiomycetes</taxon>
        <taxon>Rhizophydiales</taxon>
        <taxon>Terramycetaceae</taxon>
        <taxon>Boothiomyces</taxon>
    </lineage>
</organism>
<comment type="caution">
    <text evidence="1">The sequence shown here is derived from an EMBL/GenBank/DDBJ whole genome shotgun (WGS) entry which is preliminary data.</text>
</comment>
<dbReference type="InterPro" id="IPR030934">
    <property type="entry name" value="Intein_C"/>
</dbReference>
<evidence type="ECO:0000313" key="1">
    <source>
        <dbReference type="EMBL" id="KAJ3252241.1"/>
    </source>
</evidence>
<sequence length="809" mass="91289">MIRNDDVLFKNDCMIFGNFYLNTTSDDCSLLCRNSPVDSQCMAFYYEGPNCYLFNSKVENYNFLSRNGSTCGLVMSHNTDCILDANNYYCAPGTTIYNYNHSVSINGVGLNYSSTYYSGICFFSNTPDKLISNLDNIPCYKFCARDMCTAYITLGFGCYLYYATIPYLTLHQLPPPDPRYSWTLKAIQCGYLKFDYRFLPDRNLCFDDGRCSPLLSNRKTLPPKPSYDDISFTLTNYSKIYIHLVLVNSTADFIAGNQTVYHGDCALDGLPSKSFSSNYSTCIETCCSYFSYKSNSCSFYTKFHPTKSETSNCGFVYENSECYINDSVKCPTIDNYSTFTLNSLNFQMVQQNDVMYSNNCRFYSYPNTDNHFIKYFECSELCQSNSACYSFSWAPWGECFTYSYDMSLSIVVPNTNGWRCGYLISRNKCLVEGTNIKCMPLQPLLSPTISSMGTISAHPTTVASVFSSMSFNGSDTTALPNQMDLATSVPSNIASLDSSENTVQTVNGPTTSINQAATTIIENHSAKNTPINNKPQPSDPNSNEISAKLIAMVVGICSAVVLLSLAERELAPVNSNDSGQNVSSIIKRQRLLNSAINREYEDIYKQLQEIPQDQFQYVDEESIYLFTDSSGMELFIQLVNAFIFPNGKFRVDEDKCIEGTNFKAGQEIEIIKHIFNGYFVSNENNIYPVSIIPANKIPTLILVIFLDEHLINLDEMIINYAIEHFGDKIMMHIVSDIQSFDPENYIRDGIFKSISDSKKILIKGEQELVGVVSLYLDAITDKIWTYFDKTVVTNNFSLEECIASYNPFE</sequence>
<keyword evidence="2" id="KW-1185">Reference proteome</keyword>
<accession>A0AAD5UDV2</accession>
<dbReference type="AlphaFoldDB" id="A0AAD5UDV2"/>
<gene>
    <name evidence="1" type="ORF">HK103_001676</name>
</gene>
<dbReference type="EMBL" id="JADGKB010000149">
    <property type="protein sequence ID" value="KAJ3252241.1"/>
    <property type="molecule type" value="Genomic_DNA"/>
</dbReference>
<dbReference type="PROSITE" id="PS50818">
    <property type="entry name" value="INTEIN_C_TER"/>
    <property type="match status" value="1"/>
</dbReference>
<name>A0AAD5UDV2_9FUNG</name>
<reference evidence="1" key="1">
    <citation type="submission" date="2020-05" db="EMBL/GenBank/DDBJ databases">
        <title>Phylogenomic resolution of chytrid fungi.</title>
        <authorList>
            <person name="Stajich J.E."/>
            <person name="Amses K."/>
            <person name="Simmons R."/>
            <person name="Seto K."/>
            <person name="Myers J."/>
            <person name="Bonds A."/>
            <person name="Quandt C.A."/>
            <person name="Barry K."/>
            <person name="Liu P."/>
            <person name="Grigoriev I."/>
            <person name="Longcore J.E."/>
            <person name="James T.Y."/>
        </authorList>
    </citation>
    <scope>NUCLEOTIDE SEQUENCE</scope>
    <source>
        <strain evidence="1">PLAUS21</strain>
    </source>
</reference>
<evidence type="ECO:0000313" key="2">
    <source>
        <dbReference type="Proteomes" id="UP001210925"/>
    </source>
</evidence>